<gene>
    <name evidence="4" type="ORF">FRACA_3520001</name>
</gene>
<dbReference type="Proteomes" id="UP000234331">
    <property type="component" value="Unassembled WGS sequence"/>
</dbReference>
<evidence type="ECO:0000256" key="2">
    <source>
        <dbReference type="SAM" id="MobiDB-lite"/>
    </source>
</evidence>
<feature type="modified residue" description="4-aspartylphosphate" evidence="1">
    <location>
        <position position="26"/>
    </location>
</feature>
<evidence type="ECO:0000259" key="3">
    <source>
        <dbReference type="PROSITE" id="PS50110"/>
    </source>
</evidence>
<dbReference type="EMBL" id="FZMO01000282">
    <property type="protein sequence ID" value="SNQ49614.1"/>
    <property type="molecule type" value="Genomic_DNA"/>
</dbReference>
<reference evidence="4 5" key="1">
    <citation type="submission" date="2017-06" db="EMBL/GenBank/DDBJ databases">
        <authorList>
            <person name="Kim H.J."/>
            <person name="Triplett B.A."/>
        </authorList>
    </citation>
    <scope>NUCLEOTIDE SEQUENCE [LARGE SCALE GENOMIC DNA]</scope>
    <source>
        <strain evidence="4">FRACA_ARgP5</strain>
    </source>
</reference>
<feature type="domain" description="Response regulatory" evidence="3">
    <location>
        <begin position="1"/>
        <end position="96"/>
    </location>
</feature>
<evidence type="ECO:0000313" key="5">
    <source>
        <dbReference type="Proteomes" id="UP000234331"/>
    </source>
</evidence>
<organism evidence="4 5">
    <name type="scientific">Frankia canadensis</name>
    <dbReference type="NCBI Taxonomy" id="1836972"/>
    <lineage>
        <taxon>Bacteria</taxon>
        <taxon>Bacillati</taxon>
        <taxon>Actinomycetota</taxon>
        <taxon>Actinomycetes</taxon>
        <taxon>Frankiales</taxon>
        <taxon>Frankiaceae</taxon>
        <taxon>Frankia</taxon>
    </lineage>
</organism>
<feature type="compositionally biased region" description="Low complexity" evidence="2">
    <location>
        <begin position="99"/>
        <end position="116"/>
    </location>
</feature>
<dbReference type="GO" id="GO:0000160">
    <property type="term" value="P:phosphorelay signal transduction system"/>
    <property type="evidence" value="ECO:0007669"/>
    <property type="project" value="InterPro"/>
</dbReference>
<evidence type="ECO:0000313" key="4">
    <source>
        <dbReference type="EMBL" id="SNQ49614.1"/>
    </source>
</evidence>
<keyword evidence="1" id="KW-0597">Phosphoprotein</keyword>
<dbReference type="CDD" id="cd17535">
    <property type="entry name" value="REC_NarL-like"/>
    <property type="match status" value="1"/>
</dbReference>
<protein>
    <recommendedName>
        <fullName evidence="3">Response regulatory domain-containing protein</fullName>
    </recommendedName>
</protein>
<evidence type="ECO:0000256" key="1">
    <source>
        <dbReference type="PROSITE-ProRule" id="PRU00169"/>
    </source>
</evidence>
<name>A0A2I2KVD2_9ACTN</name>
<feature type="region of interest" description="Disordered" evidence="2">
    <location>
        <begin position="99"/>
        <end position="134"/>
    </location>
</feature>
<dbReference type="InterPro" id="IPR001789">
    <property type="entry name" value="Sig_transdc_resp-reg_receiver"/>
</dbReference>
<dbReference type="InterPro" id="IPR058245">
    <property type="entry name" value="NreC/VraR/RcsB-like_REC"/>
</dbReference>
<keyword evidence="5" id="KW-1185">Reference proteome</keyword>
<proteinExistence type="predicted"/>
<dbReference type="InterPro" id="IPR011006">
    <property type="entry name" value="CheY-like_superfamily"/>
</dbReference>
<sequence>MVAAAGTRQDALAALDVHRPDVAVLDVRMPPTHTGEGIAAAVEARRRCPELGMLVLSAYVEQTFATELLVDGVGGLGYLLKERVGRVGEFLDAVHRVAAATPPSTRRSSRSCSPARGATRGSSGSAPANPTCLP</sequence>
<dbReference type="Gene3D" id="3.40.50.2300">
    <property type="match status" value="1"/>
</dbReference>
<accession>A0A2I2KVD2</accession>
<dbReference type="PROSITE" id="PS50110">
    <property type="entry name" value="RESPONSE_REGULATORY"/>
    <property type="match status" value="1"/>
</dbReference>
<dbReference type="AlphaFoldDB" id="A0A2I2KVD2"/>
<dbReference type="SUPFAM" id="SSF52172">
    <property type="entry name" value="CheY-like"/>
    <property type="match status" value="1"/>
</dbReference>